<dbReference type="SUPFAM" id="SSF50978">
    <property type="entry name" value="WD40 repeat-like"/>
    <property type="match status" value="3"/>
</dbReference>
<evidence type="ECO:0000256" key="1">
    <source>
        <dbReference type="ARBA" id="ARBA00022574"/>
    </source>
</evidence>
<dbReference type="EMBL" id="GG662247">
    <property type="protein sequence ID" value="EAS07053.2"/>
    <property type="molecule type" value="Genomic_DNA"/>
</dbReference>
<name>I7MMV7_TETTS</name>
<evidence type="ECO:0000256" key="4">
    <source>
        <dbReference type="SAM" id="MobiDB-lite"/>
    </source>
</evidence>
<feature type="repeat" description="WD" evidence="3">
    <location>
        <begin position="1004"/>
        <end position="1037"/>
    </location>
</feature>
<proteinExistence type="predicted"/>
<dbReference type="Proteomes" id="UP000009168">
    <property type="component" value="Unassembled WGS sequence"/>
</dbReference>
<feature type="region of interest" description="Disordered" evidence="4">
    <location>
        <begin position="804"/>
        <end position="829"/>
    </location>
</feature>
<dbReference type="InterPro" id="IPR015943">
    <property type="entry name" value="WD40/YVTN_repeat-like_dom_sf"/>
</dbReference>
<feature type="region of interest" description="Disordered" evidence="4">
    <location>
        <begin position="1346"/>
        <end position="1369"/>
    </location>
</feature>
<organism evidence="5 6">
    <name type="scientific">Tetrahymena thermophila (strain SB210)</name>
    <dbReference type="NCBI Taxonomy" id="312017"/>
    <lineage>
        <taxon>Eukaryota</taxon>
        <taxon>Sar</taxon>
        <taxon>Alveolata</taxon>
        <taxon>Ciliophora</taxon>
        <taxon>Intramacronucleata</taxon>
        <taxon>Oligohymenophorea</taxon>
        <taxon>Hymenostomatida</taxon>
        <taxon>Tetrahymenina</taxon>
        <taxon>Tetrahymenidae</taxon>
        <taxon>Tetrahymena</taxon>
    </lineage>
</organism>
<dbReference type="InterPro" id="IPR050505">
    <property type="entry name" value="WDR55/POC1"/>
</dbReference>
<feature type="compositionally biased region" description="Polar residues" evidence="4">
    <location>
        <begin position="1356"/>
        <end position="1369"/>
    </location>
</feature>
<feature type="compositionally biased region" description="Low complexity" evidence="4">
    <location>
        <begin position="804"/>
        <end position="828"/>
    </location>
</feature>
<accession>I7MMV7</accession>
<dbReference type="KEGG" id="tet:TTHERM_00680600"/>
<evidence type="ECO:0000256" key="3">
    <source>
        <dbReference type="PROSITE-ProRule" id="PRU00221"/>
    </source>
</evidence>
<dbReference type="PANTHER" id="PTHR44019:SF8">
    <property type="entry name" value="POC1 CENTRIOLAR PROTEIN HOMOLOG"/>
    <property type="match status" value="1"/>
</dbReference>
<dbReference type="PROSITE" id="PS50082">
    <property type="entry name" value="WD_REPEATS_2"/>
    <property type="match status" value="2"/>
</dbReference>
<dbReference type="GeneID" id="7839171"/>
<feature type="repeat" description="WD" evidence="3">
    <location>
        <begin position="411"/>
        <end position="452"/>
    </location>
</feature>
<dbReference type="InParanoid" id="I7MMV7"/>
<dbReference type="eggNOG" id="ENOG502SK5H">
    <property type="taxonomic scope" value="Eukaryota"/>
</dbReference>
<evidence type="ECO:0000313" key="5">
    <source>
        <dbReference type="EMBL" id="EAS07053.2"/>
    </source>
</evidence>
<evidence type="ECO:0000313" key="6">
    <source>
        <dbReference type="Proteomes" id="UP000009168"/>
    </source>
</evidence>
<dbReference type="RefSeq" id="XP_001027295.2">
    <property type="nucleotide sequence ID" value="XM_001027295.2"/>
</dbReference>
<gene>
    <name evidence="5" type="ORF">TTHERM_00680600</name>
</gene>
<keyword evidence="2" id="KW-0677">Repeat</keyword>
<dbReference type="Pfam" id="PF00400">
    <property type="entry name" value="WD40"/>
    <property type="match status" value="3"/>
</dbReference>
<sequence length="1547" mass="181709">MIQAFEKDLDQDQIESLVQKIINYKGNDGQQMLQIFNVDYINNHLSRNLTQIEQIFHSYQNKKGIDIIDFLFQMLTHMEYNSNQTLYVAIALIDFYQGIVENENLQQVIKFQNITNYICENDPAFSEGNVDDRKIPSKKLPEERKFQLSKQQRVVRDIDINPPIIYKDDNHLLRRLTKEKNCIDAVHHNKNMIIVSHYAETLQKVITLDSYSDHFLFYDYNCNVTRELYPKIQQLKNQVCIDFYWSQKQQRIGASFRDGYLVFWEASDNFAFEKVFQIGQFLTEEQTKIWYVECIDRWITTDKKNQLYVWDLEKELISNTLKSETFSKGILQVLEIPYLKLVAVATCDNQIAIWDFLNLKQLFKIEVDHTHLNQVVFFKTYQIILTAGYDNIINIYSLHSTYNDYNSLGKLQGHQTLVTSIQCIENTPMVVTADDRFNIKVWDIRNMKCIQNMNIDLRNSIKFIHILKDRICLISSRVTCLFFEDELNSQKVKEGSHPIAIEYDPNRKEMSICSRKDVKYIDIDTGRIKKIISGIISSQEDEITTFRVFQQNKKFLIGNQKGIIKIFSSRDGENIGKIQGHNDEVSVIKMDYLNRLLTSASFDGNIYIQKEQQNGTFEKIREIYIGKEIQNLEISVYHNLMVVTFSNNELYLINYEFGRLMSIFYLSPNEEPTCLEFISGYSIFIVGTTLGNIHFIQFKMHDDTIDLKLIAKIRMGDDDEDEIDFIKNQQTSEDLHHILTGTNNEKKRDDQKSLNNAKFSISPKKQDQSNSSKQQLMSLLSPNQITATNQNQINQLNSLKLSQQLTAKTESSQQNTQKSQQQQQNNTSVILNQKKEITTIPSKMMFDMGKMYLLVALHNGQVQIYDICSLFQNKNIKKSPHCNTKSNYNAFRSSKEDFTKVIDKIRQFKLFKNSIIKDTQQSTDNVNYLSNTIFLGSVQIDNFTNSVQQINNNNNTQSPRNNSAKVRKSQIRSIFQAKNIVKEDQTQSYANPYFNQTQNLVQSVSAHKDSIHCLQFIDLGKKYVLTSSLDCYIKIWKYPELTVCANLNTEHPLPIKWDIEIDQTRQYKTKILYALQSMKCMLAKYGSQINHLQEQKFNFYNLFQDIMNPDLSQYKVQQKSNDNIISKTENSPTHSLKKVKSSFQNLLSDQIKTNDQNSMTQQNDLNKSYNSQNLTDQAVRQQNIKTKIRLMKDDYTVRDLIYDKIKDFYQEELKGPSLKHLNEMKKLYEAQQQQKKQNNTMQFDLDSQYKYKFERMEEKSKEFKHITTFLDDKYRVKVIEKPNSEFYDKIKYVEDLDERLDRSLQRKKRTAVIVVSDNSTTKDQTNYKQIKKDTQKKIMSIQRKFRQSPKREIKDNSNQGDTFTQGKTSKSEFRITNSTSCNSFQQKNDSFYSYACKKNLLDDQSSLNYSELNKNYKNIKINNSEQNIYRKTETKYFSNIMKKMDEKLRKSKVLFQQQNKFNYQNFITFSDQNSNDATKQSFGNNFFNTHKRNFSNNIKLDSIAIKNLTNSNTNSQVDNNPTFQTSNYSTTFDKLYKRAESKVLKKY</sequence>
<reference evidence="6" key="1">
    <citation type="journal article" date="2006" name="PLoS Biol.">
        <title>Macronuclear genome sequence of the ciliate Tetrahymena thermophila, a model eukaryote.</title>
        <authorList>
            <person name="Eisen J.A."/>
            <person name="Coyne R.S."/>
            <person name="Wu M."/>
            <person name="Wu D."/>
            <person name="Thiagarajan M."/>
            <person name="Wortman J.R."/>
            <person name="Badger J.H."/>
            <person name="Ren Q."/>
            <person name="Amedeo P."/>
            <person name="Jones K.M."/>
            <person name="Tallon L.J."/>
            <person name="Delcher A.L."/>
            <person name="Salzberg S.L."/>
            <person name="Silva J.C."/>
            <person name="Haas B.J."/>
            <person name="Majoros W.H."/>
            <person name="Farzad M."/>
            <person name="Carlton J.M."/>
            <person name="Smith R.K. Jr."/>
            <person name="Garg J."/>
            <person name="Pearlman R.E."/>
            <person name="Karrer K.M."/>
            <person name="Sun L."/>
            <person name="Manning G."/>
            <person name="Elde N.C."/>
            <person name="Turkewitz A.P."/>
            <person name="Asai D.J."/>
            <person name="Wilkes D.E."/>
            <person name="Wang Y."/>
            <person name="Cai H."/>
            <person name="Collins K."/>
            <person name="Stewart B.A."/>
            <person name="Lee S.R."/>
            <person name="Wilamowska K."/>
            <person name="Weinberg Z."/>
            <person name="Ruzzo W.L."/>
            <person name="Wloga D."/>
            <person name="Gaertig J."/>
            <person name="Frankel J."/>
            <person name="Tsao C.-C."/>
            <person name="Gorovsky M.A."/>
            <person name="Keeling P.J."/>
            <person name="Waller R.F."/>
            <person name="Patron N.J."/>
            <person name="Cherry J.M."/>
            <person name="Stover N.A."/>
            <person name="Krieger C.J."/>
            <person name="del Toro C."/>
            <person name="Ryder H.F."/>
            <person name="Williamson S.C."/>
            <person name="Barbeau R.A."/>
            <person name="Hamilton E.P."/>
            <person name="Orias E."/>
        </authorList>
    </citation>
    <scope>NUCLEOTIDE SEQUENCE [LARGE SCALE GENOMIC DNA]</scope>
    <source>
        <strain evidence="6">SB210</strain>
    </source>
</reference>
<keyword evidence="1 3" id="KW-0853">WD repeat</keyword>
<evidence type="ECO:0000256" key="2">
    <source>
        <dbReference type="ARBA" id="ARBA00022737"/>
    </source>
</evidence>
<dbReference type="OrthoDB" id="10251605at2759"/>
<dbReference type="STRING" id="312017.I7MMV7"/>
<protein>
    <submittedName>
        <fullName evidence="5">WD domain, G-beta repeat protein</fullName>
    </submittedName>
</protein>
<dbReference type="InterPro" id="IPR036322">
    <property type="entry name" value="WD40_repeat_dom_sf"/>
</dbReference>
<dbReference type="InterPro" id="IPR001680">
    <property type="entry name" value="WD40_rpt"/>
</dbReference>
<dbReference type="PROSITE" id="PS50294">
    <property type="entry name" value="WD_REPEATS_REGION"/>
    <property type="match status" value="1"/>
</dbReference>
<keyword evidence="6" id="KW-1185">Reference proteome</keyword>
<dbReference type="PANTHER" id="PTHR44019">
    <property type="entry name" value="WD REPEAT-CONTAINING PROTEIN 55"/>
    <property type="match status" value="1"/>
</dbReference>
<dbReference type="Gene3D" id="2.130.10.10">
    <property type="entry name" value="YVTN repeat-like/Quinoprotein amine dehydrogenase"/>
    <property type="match status" value="3"/>
</dbReference>
<dbReference type="SMART" id="SM00320">
    <property type="entry name" value="WD40"/>
    <property type="match status" value="7"/>
</dbReference>